<organism evidence="15 16">
    <name type="scientific">Agrilus planipennis</name>
    <name type="common">Emerald ash borer</name>
    <name type="synonym">Agrilus marcopoli</name>
    <dbReference type="NCBI Taxonomy" id="224129"/>
    <lineage>
        <taxon>Eukaryota</taxon>
        <taxon>Metazoa</taxon>
        <taxon>Ecdysozoa</taxon>
        <taxon>Arthropoda</taxon>
        <taxon>Hexapoda</taxon>
        <taxon>Insecta</taxon>
        <taxon>Pterygota</taxon>
        <taxon>Neoptera</taxon>
        <taxon>Endopterygota</taxon>
        <taxon>Coleoptera</taxon>
        <taxon>Polyphaga</taxon>
        <taxon>Elateriformia</taxon>
        <taxon>Buprestoidea</taxon>
        <taxon>Buprestidae</taxon>
        <taxon>Agrilinae</taxon>
        <taxon>Agrilus</taxon>
    </lineage>
</organism>
<evidence type="ECO:0000259" key="14">
    <source>
        <dbReference type="Pfam" id="PF14772"/>
    </source>
</evidence>
<dbReference type="GO" id="GO:0060285">
    <property type="term" value="P:cilium-dependent cell motility"/>
    <property type="evidence" value="ECO:0007669"/>
    <property type="project" value="TreeGrafter"/>
</dbReference>
<evidence type="ECO:0000256" key="12">
    <source>
        <dbReference type="ARBA" id="ARBA00045865"/>
    </source>
</evidence>
<dbReference type="AlphaFoldDB" id="A0A1W4WW79"/>
<name>A0A1W4WW79_AGRPL</name>
<comment type="similarity">
    <text evidence="9">Belongs to the DRC2 family.</text>
</comment>
<dbReference type="PANTHER" id="PTHR21625:SF0">
    <property type="entry name" value="DYNEIN REGULATORY COMPLEX SUBUNIT 2"/>
    <property type="match status" value="1"/>
</dbReference>
<keyword evidence="6" id="KW-0206">Cytoskeleton</keyword>
<dbReference type="STRING" id="224129.A0A1W4WW79"/>
<dbReference type="KEGG" id="apln:108738986"/>
<dbReference type="PANTHER" id="PTHR21625">
    <property type="entry name" value="NYD-SP28 PROTEIN"/>
    <property type="match status" value="1"/>
</dbReference>
<evidence type="ECO:0000256" key="11">
    <source>
        <dbReference type="ARBA" id="ARBA00041517"/>
    </source>
</evidence>
<comment type="function">
    <text evidence="12">Component of the nexin-dynein regulatory complex (N-DRC), a key regulator of ciliary/flagellar motility which maintains the alignment and integrity of the distal axoneme and regulates microtubule sliding in motile axonemes. Plays a critical role in the assembly of N-DRC and also stabilizes the assembly of multiple inner dynein arms and radial spokes. Coassembles with DRC1 to form a central scaffold needed for assembly of the N-DRC and its attachment to the outer doublet microtubules.</text>
</comment>
<evidence type="ECO:0000256" key="8">
    <source>
        <dbReference type="ARBA" id="ARBA00037841"/>
    </source>
</evidence>
<evidence type="ECO:0000256" key="4">
    <source>
        <dbReference type="ARBA" id="ARBA00023054"/>
    </source>
</evidence>
<keyword evidence="5" id="KW-0969">Cilium</keyword>
<comment type="subcellular location">
    <subcellularLocation>
        <location evidence="1">Cytoplasm</location>
        <location evidence="1">Cytoskeleton</location>
        <location evidence="1">Flagellum axoneme</location>
    </subcellularLocation>
    <subcellularLocation>
        <location evidence="8">Cytoplasm</location>
        <location evidence="8">Cytoskeleton</location>
        <location evidence="8">Flagellum basal body</location>
    </subcellularLocation>
</comment>
<dbReference type="Pfam" id="PF14772">
    <property type="entry name" value="NYD-SP28"/>
    <property type="match status" value="1"/>
</dbReference>
<evidence type="ECO:0000256" key="9">
    <source>
        <dbReference type="ARBA" id="ARBA00038424"/>
    </source>
</evidence>
<keyword evidence="15" id="KW-1185">Reference proteome</keyword>
<keyword evidence="3" id="KW-0282">Flagellum</keyword>
<evidence type="ECO:0000313" key="15">
    <source>
        <dbReference type="Proteomes" id="UP000192223"/>
    </source>
</evidence>
<feature type="coiled-coil region" evidence="13">
    <location>
        <begin position="120"/>
        <end position="158"/>
    </location>
</feature>
<dbReference type="InterPro" id="IPR039750">
    <property type="entry name" value="DRC1/DRC2"/>
</dbReference>
<dbReference type="InterPro" id="IPR039505">
    <property type="entry name" value="DRC1/2_N"/>
</dbReference>
<dbReference type="OrthoDB" id="7760980at2759"/>
<evidence type="ECO:0000256" key="5">
    <source>
        <dbReference type="ARBA" id="ARBA00023069"/>
    </source>
</evidence>
<evidence type="ECO:0000256" key="1">
    <source>
        <dbReference type="ARBA" id="ARBA00004611"/>
    </source>
</evidence>
<dbReference type="InParanoid" id="A0A1W4WW79"/>
<feature type="coiled-coil region" evidence="13">
    <location>
        <begin position="8"/>
        <end position="42"/>
    </location>
</feature>
<dbReference type="RefSeq" id="XP_018328124.1">
    <property type="nucleotide sequence ID" value="XM_018472622.1"/>
</dbReference>
<evidence type="ECO:0000256" key="3">
    <source>
        <dbReference type="ARBA" id="ARBA00022846"/>
    </source>
</evidence>
<dbReference type="GO" id="GO:0003352">
    <property type="term" value="P:regulation of cilium movement"/>
    <property type="evidence" value="ECO:0007669"/>
    <property type="project" value="TreeGrafter"/>
</dbReference>
<feature type="domain" description="Dynein regulatory complex protein 1/2 N-terminal" evidence="14">
    <location>
        <begin position="18"/>
        <end position="116"/>
    </location>
</feature>
<evidence type="ECO:0000256" key="7">
    <source>
        <dbReference type="ARBA" id="ARBA00023273"/>
    </source>
</evidence>
<dbReference type="GeneID" id="108738986"/>
<reference evidence="16" key="1">
    <citation type="submission" date="2025-08" db="UniProtKB">
        <authorList>
            <consortium name="RefSeq"/>
        </authorList>
    </citation>
    <scope>IDENTIFICATION</scope>
    <source>
        <tissue evidence="16">Entire body</tissue>
    </source>
</reference>
<dbReference type="GO" id="GO:0005858">
    <property type="term" value="C:axonemal dynein complex"/>
    <property type="evidence" value="ECO:0007669"/>
    <property type="project" value="InterPro"/>
</dbReference>
<accession>A0A1W4WW79</accession>
<dbReference type="Proteomes" id="UP000192223">
    <property type="component" value="Unplaced"/>
</dbReference>
<dbReference type="FunCoup" id="A0A1W4WW79">
    <property type="interactions" value="51"/>
</dbReference>
<keyword evidence="4 13" id="KW-0175">Coiled coil</keyword>
<evidence type="ECO:0000313" key="16">
    <source>
        <dbReference type="RefSeq" id="XP_018328124.1"/>
    </source>
</evidence>
<dbReference type="GO" id="GO:0070286">
    <property type="term" value="P:axonemal dynein complex assembly"/>
    <property type="evidence" value="ECO:0007669"/>
    <property type="project" value="InterPro"/>
</dbReference>
<evidence type="ECO:0000256" key="2">
    <source>
        <dbReference type="ARBA" id="ARBA00022490"/>
    </source>
</evidence>
<sequence length="470" mass="55881">MPPKPQLTEEEKIALKKEKKLQKKLEKERKQKQIKVDYLTREIKYGQLTVSRHEKNWRRMLIDITLPRMREDLQFAWHNFERVVDTKDFTISLLMDELGEAEEQYLMNFRQHCDNIDLLIRRFRDRLDDLKDDYEDSLNKLQAACEEEQNVYQQTISDGEDYLKMMIYGLDQDMREYEKKVRSTYLSRIDEDQRDYNDIIQTLRMDLENALTNLWNKSKKFVKDFEKQTAQRKQNYLALLEQDNAVQAQIRQNLRRMAKNANLLKNLREENTELIRSRTEKLNSYDNERLYLANCFGTLKKILKEDVGIDDQNISLVTILSNDIMDFLNKIGGKGERILKLSAVCRKFETKEEKVLPFPLPEPKNVVDAEADDNEPLSLENDTFNAVAELDLFWQRVAQKDASRYSLNEEREFLIRENDILKRRLHKYCQCVSCPGTLTVEEKQPTTRGPVSVSDGNFEMRKYKCFDFNL</sequence>
<evidence type="ECO:0000256" key="10">
    <source>
        <dbReference type="ARBA" id="ARBA00040899"/>
    </source>
</evidence>
<keyword evidence="2" id="KW-0963">Cytoplasm</keyword>
<gene>
    <name evidence="16" type="primary">LOC108738986</name>
</gene>
<evidence type="ECO:0000256" key="6">
    <source>
        <dbReference type="ARBA" id="ARBA00023212"/>
    </source>
</evidence>
<keyword evidence="7" id="KW-0966">Cell projection</keyword>
<proteinExistence type="inferred from homology"/>
<evidence type="ECO:0000256" key="13">
    <source>
        <dbReference type="SAM" id="Coils"/>
    </source>
</evidence>
<protein>
    <recommendedName>
        <fullName evidence="10">Dynein regulatory complex subunit 2</fullName>
    </recommendedName>
    <alternativeName>
        <fullName evidence="11">Coiled-coil domain-containing protein 65</fullName>
    </alternativeName>
</protein>